<proteinExistence type="predicted"/>
<keyword evidence="3" id="KW-1185">Reference proteome</keyword>
<keyword evidence="1" id="KW-0812">Transmembrane</keyword>
<feature type="transmembrane region" description="Helical" evidence="1">
    <location>
        <begin position="83"/>
        <end position="103"/>
    </location>
</feature>
<dbReference type="AlphaFoldDB" id="A0AAJ2JRX0"/>
<evidence type="ECO:0000313" key="2">
    <source>
        <dbReference type="EMBL" id="MDT8975077.1"/>
    </source>
</evidence>
<dbReference type="EMBL" id="JAVYAA010000001">
    <property type="protein sequence ID" value="MDT8975077.1"/>
    <property type="molecule type" value="Genomic_DNA"/>
</dbReference>
<keyword evidence="1" id="KW-0472">Membrane</keyword>
<dbReference type="Proteomes" id="UP001250538">
    <property type="component" value="Unassembled WGS sequence"/>
</dbReference>
<evidence type="ECO:0000313" key="3">
    <source>
        <dbReference type="Proteomes" id="UP001250538"/>
    </source>
</evidence>
<sequence length="120" mass="14432">MRKLRCSQCNNPIPLKWLIFGGQWKAYKCKCSQLYVWPWKREVYFYTSFITGILLSYYLDAFYGDKLKKYIMDEVKNIVVTRFLLFIITVMFILLFVFLSYFVTPKVYKLKEGTDGDKQL</sequence>
<feature type="transmembrane region" description="Helical" evidence="1">
    <location>
        <begin position="43"/>
        <end position="63"/>
    </location>
</feature>
<keyword evidence="1" id="KW-1133">Transmembrane helix</keyword>
<evidence type="ECO:0000256" key="1">
    <source>
        <dbReference type="SAM" id="Phobius"/>
    </source>
</evidence>
<reference evidence="3" key="1">
    <citation type="submission" date="2023-09" db="EMBL/GenBank/DDBJ databases">
        <title>Paenibacillus sp. chi10 Genome sequencing and assembly.</title>
        <authorList>
            <person name="Kim I."/>
        </authorList>
    </citation>
    <scope>NUCLEOTIDE SEQUENCE [LARGE SCALE GENOMIC DNA]</scope>
    <source>
        <strain evidence="3">chi10</strain>
    </source>
</reference>
<accession>A0AAJ2JRX0</accession>
<name>A0AAJ2JRX0_9BACL</name>
<protein>
    <submittedName>
        <fullName evidence="2">Uncharacterized protein</fullName>
    </submittedName>
</protein>
<gene>
    <name evidence="2" type="ORF">RQP50_02330</name>
</gene>
<dbReference type="RefSeq" id="WP_315742938.1">
    <property type="nucleotide sequence ID" value="NZ_JAVYAA010000001.1"/>
</dbReference>
<organism evidence="2 3">
    <name type="scientific">Paenibacillus suaedae</name>
    <dbReference type="NCBI Taxonomy" id="3077233"/>
    <lineage>
        <taxon>Bacteria</taxon>
        <taxon>Bacillati</taxon>
        <taxon>Bacillota</taxon>
        <taxon>Bacilli</taxon>
        <taxon>Bacillales</taxon>
        <taxon>Paenibacillaceae</taxon>
        <taxon>Paenibacillus</taxon>
    </lineage>
</organism>
<comment type="caution">
    <text evidence="2">The sequence shown here is derived from an EMBL/GenBank/DDBJ whole genome shotgun (WGS) entry which is preliminary data.</text>
</comment>